<feature type="chain" id="PRO_5032753506" description="Right handed beta helix domain-containing protein" evidence="2">
    <location>
        <begin position="43"/>
        <end position="460"/>
    </location>
</feature>
<feature type="signal peptide" evidence="2">
    <location>
        <begin position="1"/>
        <end position="42"/>
    </location>
</feature>
<evidence type="ECO:0008006" key="5">
    <source>
        <dbReference type="Google" id="ProtNLM"/>
    </source>
</evidence>
<feature type="region of interest" description="Disordered" evidence="1">
    <location>
        <begin position="51"/>
        <end position="72"/>
    </location>
</feature>
<proteinExistence type="predicted"/>
<dbReference type="Proteomes" id="UP000444174">
    <property type="component" value="Unassembled WGS sequence"/>
</dbReference>
<evidence type="ECO:0000313" key="3">
    <source>
        <dbReference type="EMBL" id="MQQ09573.1"/>
    </source>
</evidence>
<dbReference type="InterPro" id="IPR012334">
    <property type="entry name" value="Pectin_lyas_fold"/>
</dbReference>
<name>A0A843YK25_9RHOB</name>
<comment type="caution">
    <text evidence="3">The sequence shown here is derived from an EMBL/GenBank/DDBJ whole genome shotgun (WGS) entry which is preliminary data.</text>
</comment>
<feature type="region of interest" description="Disordered" evidence="1">
    <location>
        <begin position="419"/>
        <end position="460"/>
    </location>
</feature>
<keyword evidence="4" id="KW-1185">Reference proteome</keyword>
<reference evidence="3 4" key="1">
    <citation type="submission" date="2019-10" db="EMBL/GenBank/DDBJ databases">
        <title>Epibacterium sp. nov., isolated from seawater.</title>
        <authorList>
            <person name="Zhang X."/>
            <person name="Li N."/>
        </authorList>
    </citation>
    <scope>NUCLEOTIDE SEQUENCE [LARGE SCALE GENOMIC DNA]</scope>
    <source>
        <strain evidence="3 4">SM1979</strain>
    </source>
</reference>
<dbReference type="AlphaFoldDB" id="A0A843YK25"/>
<protein>
    <recommendedName>
        <fullName evidence="5">Right handed beta helix domain-containing protein</fullName>
    </recommendedName>
</protein>
<dbReference type="EMBL" id="WIBF01000009">
    <property type="protein sequence ID" value="MQQ09573.1"/>
    <property type="molecule type" value="Genomic_DNA"/>
</dbReference>
<evidence type="ECO:0000256" key="1">
    <source>
        <dbReference type="SAM" id="MobiDB-lite"/>
    </source>
</evidence>
<dbReference type="Gene3D" id="2.160.20.10">
    <property type="entry name" value="Single-stranded right-handed beta-helix, Pectin lyase-like"/>
    <property type="match status" value="1"/>
</dbReference>
<gene>
    <name evidence="3" type="ORF">GFB49_13980</name>
</gene>
<evidence type="ECO:0000256" key="2">
    <source>
        <dbReference type="SAM" id="SignalP"/>
    </source>
</evidence>
<accession>A0A843YK25</accession>
<keyword evidence="2" id="KW-0732">Signal</keyword>
<sequence>MLYFCSCYARLMRQLTFALLSFARITPQAALLVWALTPAAQAATPVYLAPAAQQNSDAPQKPQSNDAGIMSRRDGSRDAPFLHLADAISAVSSGQGDHVALLPGAYGSVIWKNIAPLRTIDVRAETTGQVHFDRLVLDNVHNLTFSGFSVWPRKPVDEPGTLVTVHASSSHLTFDRFDLRGRADAPQTYMRWRAKDWLRRWRNNGFRLAGPDMRVQNSAITGVAFGITSHGTNARLEHNLIRGFSGDALRAVGNHSYVAHNRVQDCFAVDKNHDDGFQAWAPRHGGARTSLVGLRLEHNQIWEWTGRRGHPLRCQLQGVGLFDGQYRDIEIRNNLVVVDHHHGISIYGAINGVIANNTVVHPSGNPAKLPWISVNPHKNGTPSRNIEVSHNLAMAYKSVPDALAQNTVARFPAQLFENPAAGDFRPRPDGPLRVGQEGANLPAPLRDQPDLTGLPQQRSP</sequence>
<evidence type="ECO:0000313" key="4">
    <source>
        <dbReference type="Proteomes" id="UP000444174"/>
    </source>
</evidence>
<feature type="compositionally biased region" description="Polar residues" evidence="1">
    <location>
        <begin position="52"/>
        <end position="66"/>
    </location>
</feature>
<organism evidence="3 4">
    <name type="scientific">Tritonibacter litoralis</name>
    <dbReference type="NCBI Taxonomy" id="2662264"/>
    <lineage>
        <taxon>Bacteria</taxon>
        <taxon>Pseudomonadati</taxon>
        <taxon>Pseudomonadota</taxon>
        <taxon>Alphaproteobacteria</taxon>
        <taxon>Rhodobacterales</taxon>
        <taxon>Paracoccaceae</taxon>
        <taxon>Tritonibacter</taxon>
    </lineage>
</organism>
<dbReference type="SUPFAM" id="SSF51126">
    <property type="entry name" value="Pectin lyase-like"/>
    <property type="match status" value="1"/>
</dbReference>
<dbReference type="InterPro" id="IPR011050">
    <property type="entry name" value="Pectin_lyase_fold/virulence"/>
</dbReference>